<evidence type="ECO:0000313" key="1">
    <source>
        <dbReference type="EMBL" id="ETO20652.1"/>
    </source>
</evidence>
<protein>
    <submittedName>
        <fullName evidence="1">Uncharacterized protein</fullName>
    </submittedName>
</protein>
<sequence length="110" mass="13117">MFQNKLELNQLQLSIALTEVDQNQSIKSLFKENDMSQWIKPFKLWVSKRADFQKFQSNAIQHIIGLYLSSNDFQALKVFCKDLTKEAIRKKRKQTQKVLRKSFFTKIIYI</sequence>
<keyword evidence="2" id="KW-1185">Reference proteome</keyword>
<dbReference type="AlphaFoldDB" id="X6N5R4"/>
<dbReference type="EMBL" id="ASPP01012389">
    <property type="protein sequence ID" value="ETO20652.1"/>
    <property type="molecule type" value="Genomic_DNA"/>
</dbReference>
<comment type="caution">
    <text evidence="1">The sequence shown here is derived from an EMBL/GenBank/DDBJ whole genome shotgun (WGS) entry which is preliminary data.</text>
</comment>
<name>X6N5R4_RETFI</name>
<reference evidence="1 2" key="1">
    <citation type="journal article" date="2013" name="Curr. Biol.">
        <title>The Genome of the Foraminiferan Reticulomyxa filosa.</title>
        <authorList>
            <person name="Glockner G."/>
            <person name="Hulsmann N."/>
            <person name="Schleicher M."/>
            <person name="Noegel A.A."/>
            <person name="Eichinger L."/>
            <person name="Gallinger C."/>
            <person name="Pawlowski J."/>
            <person name="Sierra R."/>
            <person name="Euteneuer U."/>
            <person name="Pillet L."/>
            <person name="Moustafa A."/>
            <person name="Platzer M."/>
            <person name="Groth M."/>
            <person name="Szafranski K."/>
            <person name="Schliwa M."/>
        </authorList>
    </citation>
    <scope>NUCLEOTIDE SEQUENCE [LARGE SCALE GENOMIC DNA]</scope>
</reference>
<gene>
    <name evidence="1" type="ORF">RFI_16564</name>
</gene>
<accession>X6N5R4</accession>
<proteinExistence type="predicted"/>
<dbReference type="Proteomes" id="UP000023152">
    <property type="component" value="Unassembled WGS sequence"/>
</dbReference>
<evidence type="ECO:0000313" key="2">
    <source>
        <dbReference type="Proteomes" id="UP000023152"/>
    </source>
</evidence>
<organism evidence="1 2">
    <name type="scientific">Reticulomyxa filosa</name>
    <dbReference type="NCBI Taxonomy" id="46433"/>
    <lineage>
        <taxon>Eukaryota</taxon>
        <taxon>Sar</taxon>
        <taxon>Rhizaria</taxon>
        <taxon>Retaria</taxon>
        <taxon>Foraminifera</taxon>
        <taxon>Monothalamids</taxon>
        <taxon>Reticulomyxidae</taxon>
        <taxon>Reticulomyxa</taxon>
    </lineage>
</organism>